<feature type="domain" description="CheW-like" evidence="11">
    <location>
        <begin position="648"/>
        <end position="780"/>
    </location>
</feature>
<name>A0A7Y9K3Q1_9SPHN</name>
<evidence type="ECO:0000256" key="7">
    <source>
        <dbReference type="ARBA" id="ARBA00023012"/>
    </source>
</evidence>
<dbReference type="SUPFAM" id="SSF55874">
    <property type="entry name" value="ATPase domain of HSP90 chaperone/DNA topoisomerase II/histidine kinase"/>
    <property type="match status" value="1"/>
</dbReference>
<dbReference type="GO" id="GO:0000155">
    <property type="term" value="F:phosphorelay sensor kinase activity"/>
    <property type="evidence" value="ECO:0007669"/>
    <property type="project" value="InterPro"/>
</dbReference>
<dbReference type="InterPro" id="IPR008207">
    <property type="entry name" value="Sig_transdc_His_kin_Hpt_dom"/>
</dbReference>
<dbReference type="InterPro" id="IPR036641">
    <property type="entry name" value="HPT_dom_sf"/>
</dbReference>
<comment type="function">
    <text evidence="8">Involved in the transmission of sensory signals from the chemoreceptors to the flagellar motors. CheA is autophosphorylated; it can transfer its phosphate group to either CheB or CheY.</text>
</comment>
<dbReference type="EC" id="2.7.13.3" evidence="2"/>
<dbReference type="InterPro" id="IPR051315">
    <property type="entry name" value="Bact_Chemotaxis_CheA"/>
</dbReference>
<dbReference type="InterPro" id="IPR037006">
    <property type="entry name" value="CheA-like_homodim_sf"/>
</dbReference>
<dbReference type="SMART" id="SM00387">
    <property type="entry name" value="HATPase_c"/>
    <property type="match status" value="1"/>
</dbReference>
<dbReference type="InterPro" id="IPR002545">
    <property type="entry name" value="CheW-lke_dom"/>
</dbReference>
<reference evidence="13 14" key="1">
    <citation type="submission" date="2020-08" db="EMBL/GenBank/DDBJ databases">
        <title>The Agave Microbiome: Exploring the role of microbial communities in plant adaptations to desert environments.</title>
        <authorList>
            <person name="Partida-Martinez L.P."/>
        </authorList>
    </citation>
    <scope>NUCLEOTIDE SEQUENCE [LARGE SCALE GENOMIC DNA]</scope>
    <source>
        <strain evidence="13 14">AS2.3</strain>
    </source>
</reference>
<evidence type="ECO:0000256" key="1">
    <source>
        <dbReference type="ARBA" id="ARBA00000085"/>
    </source>
</evidence>
<proteinExistence type="predicted"/>
<dbReference type="PANTHER" id="PTHR43395:SF1">
    <property type="entry name" value="CHEMOTAXIS PROTEIN CHEA"/>
    <property type="match status" value="1"/>
</dbReference>
<feature type="domain" description="HPt" evidence="12">
    <location>
        <begin position="1"/>
        <end position="102"/>
    </location>
</feature>
<evidence type="ECO:0000256" key="8">
    <source>
        <dbReference type="ARBA" id="ARBA00035100"/>
    </source>
</evidence>
<dbReference type="Gene3D" id="3.30.565.10">
    <property type="entry name" value="Histidine kinase-like ATPase, C-terminal domain"/>
    <property type="match status" value="1"/>
</dbReference>
<dbReference type="AlphaFoldDB" id="A0A7Y9K3Q1"/>
<accession>A0A7Y9K3Q1</accession>
<keyword evidence="6 13" id="KW-0418">Kinase</keyword>
<evidence type="ECO:0000313" key="13">
    <source>
        <dbReference type="EMBL" id="NYD92117.1"/>
    </source>
</evidence>
<dbReference type="SMART" id="SM00260">
    <property type="entry name" value="CheW"/>
    <property type="match status" value="1"/>
</dbReference>
<dbReference type="SUPFAM" id="SSF50341">
    <property type="entry name" value="CheW-like"/>
    <property type="match status" value="1"/>
</dbReference>
<keyword evidence="4 9" id="KW-0597">Phosphoprotein</keyword>
<dbReference type="PRINTS" id="PR00344">
    <property type="entry name" value="BCTRLSENSOR"/>
</dbReference>
<comment type="catalytic activity">
    <reaction evidence="1">
        <text>ATP + protein L-histidine = ADP + protein N-phospho-L-histidine.</text>
        <dbReference type="EC" id="2.7.13.3"/>
    </reaction>
</comment>
<evidence type="ECO:0000256" key="3">
    <source>
        <dbReference type="ARBA" id="ARBA00021495"/>
    </source>
</evidence>
<evidence type="ECO:0000259" key="11">
    <source>
        <dbReference type="PROSITE" id="PS50851"/>
    </source>
</evidence>
<dbReference type="InterPro" id="IPR004358">
    <property type="entry name" value="Sig_transdc_His_kin-like_C"/>
</dbReference>
<dbReference type="GO" id="GO:0005737">
    <property type="term" value="C:cytoplasm"/>
    <property type="evidence" value="ECO:0007669"/>
    <property type="project" value="InterPro"/>
</dbReference>
<comment type="caution">
    <text evidence="13">The sequence shown here is derived from an EMBL/GenBank/DDBJ whole genome shotgun (WGS) entry which is preliminary data.</text>
</comment>
<evidence type="ECO:0000256" key="9">
    <source>
        <dbReference type="PROSITE-ProRule" id="PRU00110"/>
    </source>
</evidence>
<dbReference type="Pfam" id="PF02895">
    <property type="entry name" value="H-kinase_dim"/>
    <property type="match status" value="1"/>
</dbReference>
<keyword evidence="14" id="KW-1185">Reference proteome</keyword>
<dbReference type="GO" id="GO:0006935">
    <property type="term" value="P:chemotaxis"/>
    <property type="evidence" value="ECO:0007669"/>
    <property type="project" value="InterPro"/>
</dbReference>
<dbReference type="SUPFAM" id="SSF47226">
    <property type="entry name" value="Histidine-containing phosphotransfer domain, HPT domain"/>
    <property type="match status" value="1"/>
</dbReference>
<dbReference type="Pfam" id="PF02518">
    <property type="entry name" value="HATPase_c"/>
    <property type="match status" value="1"/>
</dbReference>
<dbReference type="SUPFAM" id="SSF47384">
    <property type="entry name" value="Homodimeric domain of signal transducing histidine kinase"/>
    <property type="match status" value="1"/>
</dbReference>
<feature type="modified residue" description="Phosphohistidine" evidence="9">
    <location>
        <position position="45"/>
    </location>
</feature>
<dbReference type="PROSITE" id="PS50894">
    <property type="entry name" value="HPT"/>
    <property type="match status" value="1"/>
</dbReference>
<dbReference type="FunFam" id="3.30.565.10:FF:000016">
    <property type="entry name" value="Chemotaxis protein CheA, putative"/>
    <property type="match status" value="1"/>
</dbReference>
<evidence type="ECO:0000313" key="14">
    <source>
        <dbReference type="Proteomes" id="UP000517753"/>
    </source>
</evidence>
<dbReference type="InterPro" id="IPR036890">
    <property type="entry name" value="HATPase_C_sf"/>
</dbReference>
<dbReference type="Gene3D" id="1.10.287.560">
    <property type="entry name" value="Histidine kinase CheA-like, homodimeric domain"/>
    <property type="match status" value="1"/>
</dbReference>
<dbReference type="InterPro" id="IPR004105">
    <property type="entry name" value="CheA-like_dim"/>
</dbReference>
<dbReference type="SMART" id="SM01231">
    <property type="entry name" value="H-kinase_dim"/>
    <property type="match status" value="1"/>
</dbReference>
<feature type="domain" description="Histidine kinase" evidence="10">
    <location>
        <begin position="443"/>
        <end position="646"/>
    </location>
</feature>
<keyword evidence="5 13" id="KW-0808">Transferase</keyword>
<sequence length="780" mass="83125">MNDALMARFIQEARELLQAAAAGLLVLERNPADGAAINEVFRAVHTLKGSSGLFDVPALTRLVHAGEDLLSAVRIGEFALQSDIVDQLLDSFDQVGIFIEQLENDGRLAADADRVAAHGAALLRAHLGEGTVAVAAPDAALAVAPDDWLGEVDAAALAAARARAADGNSVLVVRYEPDAGCFYSGTDPVASIQELPDIFGLAIVPREPWVAGADFDPYHCNLRLTALTGATRETIEQTMAYELDQIEIRALAAASDQAPPVAAAPAPHAVETATEALPPVAHVLATQSRILRRTGYDPARLPSTATIVTNVLHSLGRGALVADWQAALAQAHRTTDVAPLLAFLATLDAPAAATPSPVAEAVEVEVPLPVDVRLPAAPNGAASDAARAAARTLKVDQGKIDLLMTLIGELVVSKNALPFLAKRAEEIHGSRDMAREIKEQYAIIDRLTQEMQGAIMQVRMLPVAEIFDRFPRLIRDIARRLDKQVDLAIEGEDTAADKTIIEALGDPLLHIVRNSLDHGIERPQARIAAGKPAAATVRLRAFQDTDSVVIEVSDDGRGIDPAAIRDAAVAKAVVTREEADRLSDQEAVNLIYRPGFSTAAEVSDLSGRGVGMDVVLSTVQKLGGRVAVTSQLGLGTTTRLTMPLSMAVTRVMVVDIGDSLYGIPMDVVVQTVRLAPDAIRRIKQEEVFVLRDEVVPLVRMAHRLDVAAANRRSADDRGEAVLVCRFDNRTVGLVIDDFREGMDVILKPMDGILAGVPGYCGTTLLGDGRVLLILDLKEML</sequence>
<gene>
    <name evidence="13" type="ORF">HD841_003937</name>
</gene>
<dbReference type="Gene3D" id="1.20.120.160">
    <property type="entry name" value="HPT domain"/>
    <property type="match status" value="1"/>
</dbReference>
<keyword evidence="7" id="KW-0902">Two-component regulatory system</keyword>
<dbReference type="InterPro" id="IPR003594">
    <property type="entry name" value="HATPase_dom"/>
</dbReference>
<dbReference type="PANTHER" id="PTHR43395">
    <property type="entry name" value="SENSOR HISTIDINE KINASE CHEA"/>
    <property type="match status" value="1"/>
</dbReference>
<dbReference type="Pfam" id="PF01584">
    <property type="entry name" value="CheW"/>
    <property type="match status" value="1"/>
</dbReference>
<dbReference type="PROSITE" id="PS50851">
    <property type="entry name" value="CHEW"/>
    <property type="match status" value="1"/>
</dbReference>
<dbReference type="PROSITE" id="PS50109">
    <property type="entry name" value="HIS_KIN"/>
    <property type="match status" value="1"/>
</dbReference>
<protein>
    <recommendedName>
        <fullName evidence="3">Chemotaxis protein CheA</fullName>
        <ecNumber evidence="2">2.7.13.3</ecNumber>
    </recommendedName>
</protein>
<evidence type="ECO:0000259" key="12">
    <source>
        <dbReference type="PROSITE" id="PS50894"/>
    </source>
</evidence>
<evidence type="ECO:0000256" key="2">
    <source>
        <dbReference type="ARBA" id="ARBA00012438"/>
    </source>
</evidence>
<organism evidence="13 14">
    <name type="scientific">Sphingomonas melonis</name>
    <dbReference type="NCBI Taxonomy" id="152682"/>
    <lineage>
        <taxon>Bacteria</taxon>
        <taxon>Pseudomonadati</taxon>
        <taxon>Pseudomonadota</taxon>
        <taxon>Alphaproteobacteria</taxon>
        <taxon>Sphingomonadales</taxon>
        <taxon>Sphingomonadaceae</taxon>
        <taxon>Sphingomonas</taxon>
    </lineage>
</organism>
<evidence type="ECO:0000256" key="5">
    <source>
        <dbReference type="ARBA" id="ARBA00022679"/>
    </source>
</evidence>
<dbReference type="SMART" id="SM00073">
    <property type="entry name" value="HPT"/>
    <property type="match status" value="1"/>
</dbReference>
<evidence type="ECO:0000256" key="6">
    <source>
        <dbReference type="ARBA" id="ARBA00022777"/>
    </source>
</evidence>
<dbReference type="EMBL" id="JACCBY010000009">
    <property type="protein sequence ID" value="NYD92117.1"/>
    <property type="molecule type" value="Genomic_DNA"/>
</dbReference>
<evidence type="ECO:0000259" key="10">
    <source>
        <dbReference type="PROSITE" id="PS50109"/>
    </source>
</evidence>
<dbReference type="Pfam" id="PF01627">
    <property type="entry name" value="Hpt"/>
    <property type="match status" value="1"/>
</dbReference>
<evidence type="ECO:0000256" key="4">
    <source>
        <dbReference type="ARBA" id="ARBA00022553"/>
    </source>
</evidence>
<dbReference type="InterPro" id="IPR036061">
    <property type="entry name" value="CheW-like_dom_sf"/>
</dbReference>
<dbReference type="InterPro" id="IPR036097">
    <property type="entry name" value="HisK_dim/P_sf"/>
</dbReference>
<dbReference type="CDD" id="cd00088">
    <property type="entry name" value="HPT"/>
    <property type="match status" value="1"/>
</dbReference>
<dbReference type="InterPro" id="IPR005467">
    <property type="entry name" value="His_kinase_dom"/>
</dbReference>
<dbReference type="Proteomes" id="UP000517753">
    <property type="component" value="Unassembled WGS sequence"/>
</dbReference>
<dbReference type="Gene3D" id="2.30.30.40">
    <property type="entry name" value="SH3 Domains"/>
    <property type="match status" value="1"/>
</dbReference>
<dbReference type="CDD" id="cd16916">
    <property type="entry name" value="HATPase_CheA-like"/>
    <property type="match status" value="1"/>
</dbReference>
<dbReference type="RefSeq" id="WP_179510510.1">
    <property type="nucleotide sequence ID" value="NZ_JACCBY010000009.1"/>
</dbReference>